<proteinExistence type="predicted"/>
<dbReference type="EMBL" id="RSCJ01000006">
    <property type="protein sequence ID" value="RUR83771.1"/>
    <property type="molecule type" value="Genomic_DNA"/>
</dbReference>
<name>A0A433NLG0_CHLFR</name>
<dbReference type="Proteomes" id="UP000268857">
    <property type="component" value="Unassembled WGS sequence"/>
</dbReference>
<reference evidence="1 2" key="1">
    <citation type="journal article" date="2019" name="Genome Biol. Evol.">
        <title>Day and night: Metabolic profiles and evolutionary relationships of six axenic non-marine cyanobacteria.</title>
        <authorList>
            <person name="Will S.E."/>
            <person name="Henke P."/>
            <person name="Boedeker C."/>
            <person name="Huang S."/>
            <person name="Brinkmann H."/>
            <person name="Rohde M."/>
            <person name="Jarek M."/>
            <person name="Friedl T."/>
            <person name="Seufert S."/>
            <person name="Schumacher M."/>
            <person name="Overmann J."/>
            <person name="Neumann-Schaal M."/>
            <person name="Petersen J."/>
        </authorList>
    </citation>
    <scope>NUCLEOTIDE SEQUENCE [LARGE SCALE GENOMIC DNA]</scope>
    <source>
        <strain evidence="1 2">PCC 6912</strain>
    </source>
</reference>
<evidence type="ECO:0000313" key="1">
    <source>
        <dbReference type="EMBL" id="RUR83771.1"/>
    </source>
</evidence>
<evidence type="ECO:0000313" key="2">
    <source>
        <dbReference type="Proteomes" id="UP000268857"/>
    </source>
</evidence>
<gene>
    <name evidence="1" type="ORF">PCC6912_20140</name>
</gene>
<dbReference type="AlphaFoldDB" id="A0A433NLG0"/>
<keyword evidence="2" id="KW-1185">Reference proteome</keyword>
<sequence>MPRSYHHPIQYKLMYWFIITKVENNQTQFINTKATISSKSTQPFFKRDGFASGDE</sequence>
<comment type="caution">
    <text evidence="1">The sequence shown here is derived from an EMBL/GenBank/DDBJ whole genome shotgun (WGS) entry which is preliminary data.</text>
</comment>
<accession>A0A433NLG0</accession>
<organism evidence="1 2">
    <name type="scientific">Chlorogloeopsis fritschii PCC 6912</name>
    <dbReference type="NCBI Taxonomy" id="211165"/>
    <lineage>
        <taxon>Bacteria</taxon>
        <taxon>Bacillati</taxon>
        <taxon>Cyanobacteriota</taxon>
        <taxon>Cyanophyceae</taxon>
        <taxon>Nostocales</taxon>
        <taxon>Chlorogloeopsidaceae</taxon>
        <taxon>Chlorogloeopsis</taxon>
    </lineage>
</organism>
<protein>
    <submittedName>
        <fullName evidence="1">Uncharacterized protein</fullName>
    </submittedName>
</protein>